<evidence type="ECO:0000313" key="1">
    <source>
        <dbReference type="EMBL" id="EFQ32951.1"/>
    </source>
</evidence>
<accession>E3QQ13</accession>
<dbReference type="GeneID" id="24413460"/>
<sequence>MTSIDEEDLRGRATTARAHPLWIPPPLLFTLTFRCRALHSSTGMVIQGKRGRVALFRHRTAGKTSVETTRYGRTWS</sequence>
<name>E3QQ13_COLGM</name>
<dbReference type="VEuPathDB" id="FungiDB:GLRG_08095"/>
<proteinExistence type="predicted"/>
<gene>
    <name evidence="1" type="ORF">GLRG_08095</name>
</gene>
<dbReference type="HOGENOM" id="CLU_2654348_0_0_1"/>
<evidence type="ECO:0000313" key="2">
    <source>
        <dbReference type="Proteomes" id="UP000008782"/>
    </source>
</evidence>
<dbReference type="Proteomes" id="UP000008782">
    <property type="component" value="Unassembled WGS sequence"/>
</dbReference>
<dbReference type="AlphaFoldDB" id="E3QQ13"/>
<reference evidence="2" key="1">
    <citation type="journal article" date="2012" name="Nat. Genet.">
        <title>Lifestyle transitions in plant pathogenic Colletotrichum fungi deciphered by genome and transcriptome analyses.</title>
        <authorList>
            <person name="O'Connell R.J."/>
            <person name="Thon M.R."/>
            <person name="Hacquard S."/>
            <person name="Amyotte S.G."/>
            <person name="Kleemann J."/>
            <person name="Torres M.F."/>
            <person name="Damm U."/>
            <person name="Buiate E.A."/>
            <person name="Epstein L."/>
            <person name="Alkan N."/>
            <person name="Altmueller J."/>
            <person name="Alvarado-Balderrama L."/>
            <person name="Bauser C.A."/>
            <person name="Becker C."/>
            <person name="Birren B.W."/>
            <person name="Chen Z."/>
            <person name="Choi J."/>
            <person name="Crouch J.A."/>
            <person name="Duvick J.P."/>
            <person name="Farman M.A."/>
            <person name="Gan P."/>
            <person name="Heiman D."/>
            <person name="Henrissat B."/>
            <person name="Howard R.J."/>
            <person name="Kabbage M."/>
            <person name="Koch C."/>
            <person name="Kracher B."/>
            <person name="Kubo Y."/>
            <person name="Law A.D."/>
            <person name="Lebrun M.-H."/>
            <person name="Lee Y.-H."/>
            <person name="Miyara I."/>
            <person name="Moore N."/>
            <person name="Neumann U."/>
            <person name="Nordstroem K."/>
            <person name="Panaccione D.G."/>
            <person name="Panstruga R."/>
            <person name="Place M."/>
            <person name="Proctor R.H."/>
            <person name="Prusky D."/>
            <person name="Rech G."/>
            <person name="Reinhardt R."/>
            <person name="Rollins J.A."/>
            <person name="Rounsley S."/>
            <person name="Schardl C.L."/>
            <person name="Schwartz D.C."/>
            <person name="Shenoy N."/>
            <person name="Shirasu K."/>
            <person name="Sikhakolli U.R."/>
            <person name="Stueber K."/>
            <person name="Sukno S.A."/>
            <person name="Sweigard J.A."/>
            <person name="Takano Y."/>
            <person name="Takahara H."/>
            <person name="Trail F."/>
            <person name="van der Does H.C."/>
            <person name="Voll L.M."/>
            <person name="Will I."/>
            <person name="Young S."/>
            <person name="Zeng Q."/>
            <person name="Zhang J."/>
            <person name="Zhou S."/>
            <person name="Dickman M.B."/>
            <person name="Schulze-Lefert P."/>
            <person name="Ver Loren van Themaat E."/>
            <person name="Ma L.-J."/>
            <person name="Vaillancourt L.J."/>
        </authorList>
    </citation>
    <scope>NUCLEOTIDE SEQUENCE [LARGE SCALE GENOMIC DNA]</scope>
    <source>
        <strain evidence="2">M1.001 / M2 / FGSC 10212</strain>
    </source>
</reference>
<keyword evidence="2" id="KW-1185">Reference proteome</keyword>
<dbReference type="EMBL" id="GG697366">
    <property type="protein sequence ID" value="EFQ32951.1"/>
    <property type="molecule type" value="Genomic_DNA"/>
</dbReference>
<protein>
    <submittedName>
        <fullName evidence="1">Uncharacterized protein</fullName>
    </submittedName>
</protein>
<organism evidence="2">
    <name type="scientific">Colletotrichum graminicola (strain M1.001 / M2 / FGSC 10212)</name>
    <name type="common">Maize anthracnose fungus</name>
    <name type="synonym">Glomerella graminicola</name>
    <dbReference type="NCBI Taxonomy" id="645133"/>
    <lineage>
        <taxon>Eukaryota</taxon>
        <taxon>Fungi</taxon>
        <taxon>Dikarya</taxon>
        <taxon>Ascomycota</taxon>
        <taxon>Pezizomycotina</taxon>
        <taxon>Sordariomycetes</taxon>
        <taxon>Hypocreomycetidae</taxon>
        <taxon>Glomerellales</taxon>
        <taxon>Glomerellaceae</taxon>
        <taxon>Colletotrichum</taxon>
        <taxon>Colletotrichum graminicola species complex</taxon>
    </lineage>
</organism>
<dbReference type="RefSeq" id="XP_008096971.1">
    <property type="nucleotide sequence ID" value="XM_008098780.1"/>
</dbReference>